<evidence type="ECO:0000259" key="5">
    <source>
        <dbReference type="PROSITE" id="PS51118"/>
    </source>
</evidence>
<keyword evidence="2" id="KW-0238">DNA-binding</keyword>
<dbReference type="Pfam" id="PF01638">
    <property type="entry name" value="HxlR"/>
    <property type="match status" value="1"/>
</dbReference>
<evidence type="ECO:0000256" key="1">
    <source>
        <dbReference type="ARBA" id="ARBA00023015"/>
    </source>
</evidence>
<dbReference type="EMBL" id="BAABBE010000023">
    <property type="protein sequence ID" value="GAA3669550.1"/>
    <property type="molecule type" value="Genomic_DNA"/>
</dbReference>
<dbReference type="InterPro" id="IPR036388">
    <property type="entry name" value="WH-like_DNA-bd_sf"/>
</dbReference>
<dbReference type="InterPro" id="IPR036390">
    <property type="entry name" value="WH_DNA-bd_sf"/>
</dbReference>
<dbReference type="Gene3D" id="3.30.1050.10">
    <property type="entry name" value="SCP2 sterol-binding domain"/>
    <property type="match status" value="1"/>
</dbReference>
<feature type="domain" description="HTH hxlR-type" evidence="5">
    <location>
        <begin position="48"/>
        <end position="142"/>
    </location>
</feature>
<sequence>MADWTADLATRTRPRPMLEKMGSSERLDAGSEGSGRSAMRERNYRQYCGLASALDAVGDRWTLLVVRELLLGPRRYVELQADLPGIGTNLLAARLKKLRELGLVRRAGHAPHSYDLTAEGERMRDSVLALSRFGMGLLTDPTADVVVRPHWGFLAVAAMADADRLPELSEAYEFRVDDEVFHLAVRDGHARPARGPAPAPALVATTDATTFVQIGAGLIDPMDAVAANRLTLTGDPAAAVRCSVVLGLTKAPQA</sequence>
<comment type="caution">
    <text evidence="6">The sequence shown here is derived from an EMBL/GenBank/DDBJ whole genome shotgun (WGS) entry which is preliminary data.</text>
</comment>
<protein>
    <submittedName>
        <fullName evidence="6">Helix-turn-helix domain-containing protein</fullName>
    </submittedName>
</protein>
<evidence type="ECO:0000256" key="2">
    <source>
        <dbReference type="ARBA" id="ARBA00023125"/>
    </source>
</evidence>
<organism evidence="6 7">
    <name type="scientific">Lentzea roselyniae</name>
    <dbReference type="NCBI Taxonomy" id="531940"/>
    <lineage>
        <taxon>Bacteria</taxon>
        <taxon>Bacillati</taxon>
        <taxon>Actinomycetota</taxon>
        <taxon>Actinomycetes</taxon>
        <taxon>Pseudonocardiales</taxon>
        <taxon>Pseudonocardiaceae</taxon>
        <taxon>Lentzea</taxon>
    </lineage>
</organism>
<dbReference type="PANTHER" id="PTHR33204">
    <property type="entry name" value="TRANSCRIPTIONAL REGULATOR, MARR FAMILY"/>
    <property type="match status" value="1"/>
</dbReference>
<name>A0ABP7BTI5_9PSEU</name>
<evidence type="ECO:0000256" key="4">
    <source>
        <dbReference type="SAM" id="MobiDB-lite"/>
    </source>
</evidence>
<proteinExistence type="predicted"/>
<dbReference type="PANTHER" id="PTHR33204:SF18">
    <property type="entry name" value="TRANSCRIPTIONAL REGULATORY PROTEIN"/>
    <property type="match status" value="1"/>
</dbReference>
<dbReference type="InterPro" id="IPR002577">
    <property type="entry name" value="HTH_HxlR"/>
</dbReference>
<evidence type="ECO:0000313" key="7">
    <source>
        <dbReference type="Proteomes" id="UP001500711"/>
    </source>
</evidence>
<dbReference type="SUPFAM" id="SSF55718">
    <property type="entry name" value="SCP-like"/>
    <property type="match status" value="1"/>
</dbReference>
<feature type="region of interest" description="Disordered" evidence="4">
    <location>
        <begin position="1"/>
        <end position="37"/>
    </location>
</feature>
<dbReference type="Gene3D" id="1.10.10.10">
    <property type="entry name" value="Winged helix-like DNA-binding domain superfamily/Winged helix DNA-binding domain"/>
    <property type="match status" value="1"/>
</dbReference>
<reference evidence="7" key="1">
    <citation type="journal article" date="2019" name="Int. J. Syst. Evol. Microbiol.">
        <title>The Global Catalogue of Microorganisms (GCM) 10K type strain sequencing project: providing services to taxonomists for standard genome sequencing and annotation.</title>
        <authorList>
            <consortium name="The Broad Institute Genomics Platform"/>
            <consortium name="The Broad Institute Genome Sequencing Center for Infectious Disease"/>
            <person name="Wu L."/>
            <person name="Ma J."/>
        </authorList>
    </citation>
    <scope>NUCLEOTIDE SEQUENCE [LARGE SCALE GENOMIC DNA]</scope>
    <source>
        <strain evidence="7">JCM 17494</strain>
    </source>
</reference>
<keyword evidence="3" id="KW-0804">Transcription</keyword>
<accession>A0ABP7BTI5</accession>
<dbReference type="InterPro" id="IPR036527">
    <property type="entry name" value="SCP2_sterol-bd_dom_sf"/>
</dbReference>
<keyword evidence="1" id="KW-0805">Transcription regulation</keyword>
<gene>
    <name evidence="6" type="ORF">GCM10022267_65330</name>
</gene>
<keyword evidence="7" id="KW-1185">Reference proteome</keyword>
<feature type="compositionally biased region" description="Basic and acidic residues" evidence="4">
    <location>
        <begin position="16"/>
        <end position="29"/>
    </location>
</feature>
<evidence type="ECO:0000256" key="3">
    <source>
        <dbReference type="ARBA" id="ARBA00023163"/>
    </source>
</evidence>
<dbReference type="Proteomes" id="UP001500711">
    <property type="component" value="Unassembled WGS sequence"/>
</dbReference>
<evidence type="ECO:0000313" key="6">
    <source>
        <dbReference type="EMBL" id="GAA3669550.1"/>
    </source>
</evidence>
<dbReference type="PROSITE" id="PS51118">
    <property type="entry name" value="HTH_HXLR"/>
    <property type="match status" value="1"/>
</dbReference>
<dbReference type="SUPFAM" id="SSF46785">
    <property type="entry name" value="Winged helix' DNA-binding domain"/>
    <property type="match status" value="1"/>
</dbReference>